<evidence type="ECO:0000313" key="2">
    <source>
        <dbReference type="Proteomes" id="UP000324800"/>
    </source>
</evidence>
<organism evidence="1 2">
    <name type="scientific">Streblomastix strix</name>
    <dbReference type="NCBI Taxonomy" id="222440"/>
    <lineage>
        <taxon>Eukaryota</taxon>
        <taxon>Metamonada</taxon>
        <taxon>Preaxostyla</taxon>
        <taxon>Oxymonadida</taxon>
        <taxon>Streblomastigidae</taxon>
        <taxon>Streblomastix</taxon>
    </lineage>
</organism>
<gene>
    <name evidence="1" type="ORF">EZS28_009483</name>
</gene>
<dbReference type="Proteomes" id="UP000324800">
    <property type="component" value="Unassembled WGS sequence"/>
</dbReference>
<comment type="caution">
    <text evidence="1">The sequence shown here is derived from an EMBL/GenBank/DDBJ whole genome shotgun (WGS) entry which is preliminary data.</text>
</comment>
<name>A0A5J4WIU0_9EUKA</name>
<dbReference type="EMBL" id="SNRW01001795">
    <property type="protein sequence ID" value="KAA6394994.1"/>
    <property type="molecule type" value="Genomic_DNA"/>
</dbReference>
<reference evidence="1 2" key="1">
    <citation type="submission" date="2019-03" db="EMBL/GenBank/DDBJ databases">
        <title>Single cell metagenomics reveals metabolic interactions within the superorganism composed of flagellate Streblomastix strix and complex community of Bacteroidetes bacteria on its surface.</title>
        <authorList>
            <person name="Treitli S.C."/>
            <person name="Kolisko M."/>
            <person name="Husnik F."/>
            <person name="Keeling P."/>
            <person name="Hampl V."/>
        </authorList>
    </citation>
    <scope>NUCLEOTIDE SEQUENCE [LARGE SCALE GENOMIC DNA]</scope>
    <source>
        <strain evidence="1">ST1C</strain>
    </source>
</reference>
<protein>
    <submittedName>
        <fullName evidence="1">Uncharacterized protein</fullName>
    </submittedName>
</protein>
<evidence type="ECO:0000313" key="1">
    <source>
        <dbReference type="EMBL" id="KAA6394994.1"/>
    </source>
</evidence>
<dbReference type="AlphaFoldDB" id="A0A5J4WIU0"/>
<proteinExistence type="predicted"/>
<sequence>MEMKFPNVSSLKGDLAPLIPFDKPDTKIKLKQRKIYLKLEQGLLIDGMRYQHVLNQIIFQLVLKKKNEELIL</sequence>
<accession>A0A5J4WIU0</accession>